<evidence type="ECO:0000313" key="2">
    <source>
        <dbReference type="Proteomes" id="UP000183403"/>
    </source>
</evidence>
<proteinExistence type="predicted"/>
<gene>
    <name evidence="1" type="ORF">BEU03_01570</name>
</gene>
<sequence>MRRRHMLGTEDKTLCGWPLTTGELKQLRSANRIHVTCKRCLEKLESYSKDDSGKGKGIFSDG</sequence>
<comment type="caution">
    <text evidence="1">The sequence shown here is derived from an EMBL/GenBank/DDBJ whole genome shotgun (WGS) entry which is preliminary data.</text>
</comment>
<dbReference type="AlphaFoldDB" id="A0A1J5T1V7"/>
<protein>
    <submittedName>
        <fullName evidence="1">Uncharacterized protein</fullName>
    </submittedName>
</protein>
<organism evidence="1 2">
    <name type="scientific">Marine Group III euryarchaeote CG-Epi6</name>
    <dbReference type="NCBI Taxonomy" id="1889000"/>
    <lineage>
        <taxon>Archaea</taxon>
        <taxon>Methanobacteriati</taxon>
        <taxon>Thermoplasmatota</taxon>
        <taxon>Thermoplasmata</taxon>
        <taxon>Candidatus Thermoprofundales</taxon>
    </lineage>
</organism>
<reference evidence="1 2" key="1">
    <citation type="submission" date="2016-08" db="EMBL/GenBank/DDBJ databases">
        <title>New Insights into Marine Group III Euryarchaeota, from dark to light.</title>
        <authorList>
            <person name="Haro-Moreno J.M."/>
            <person name="Rodriguez-Valera F."/>
            <person name="Lopez-Garcia P."/>
            <person name="Moreira D."/>
            <person name="Martin-Cuadrado A.B."/>
        </authorList>
    </citation>
    <scope>NUCLEOTIDE SEQUENCE [LARGE SCALE GENOMIC DNA]</scope>
    <source>
        <strain evidence="1">CG-Epi6</strain>
    </source>
</reference>
<dbReference type="Proteomes" id="UP000183403">
    <property type="component" value="Unassembled WGS sequence"/>
</dbReference>
<name>A0A1J5T1V7_9ARCH</name>
<evidence type="ECO:0000313" key="1">
    <source>
        <dbReference type="EMBL" id="OIR14849.1"/>
    </source>
</evidence>
<accession>A0A1J5T1V7</accession>
<dbReference type="EMBL" id="MIYV01000002">
    <property type="protein sequence ID" value="OIR14849.1"/>
    <property type="molecule type" value="Genomic_DNA"/>
</dbReference>